<dbReference type="PANTHER" id="PTHR12271:SF66">
    <property type="entry name" value="TERMINAL URIDYLYLTRANSFERASE TAILOR"/>
    <property type="match status" value="1"/>
</dbReference>
<dbReference type="Pfam" id="PF03828">
    <property type="entry name" value="PAP_assoc"/>
    <property type="match status" value="1"/>
</dbReference>
<reference evidence="9 10" key="1">
    <citation type="submission" date="2024-08" db="EMBL/GenBank/DDBJ databases">
        <title>Gnathostoma spinigerum genome.</title>
        <authorList>
            <person name="Gonzalez-Bertolin B."/>
            <person name="Monzon S."/>
            <person name="Zaballos A."/>
            <person name="Jimenez P."/>
            <person name="Dekumyoy P."/>
            <person name="Varona S."/>
            <person name="Cuesta I."/>
            <person name="Sumanam S."/>
            <person name="Adisakwattana P."/>
            <person name="Gasser R.B."/>
            <person name="Hernandez-Gonzalez A."/>
            <person name="Young N.D."/>
            <person name="Perteguer M.J."/>
        </authorList>
    </citation>
    <scope>NUCLEOTIDE SEQUENCE [LARGE SCALE GENOMIC DNA]</scope>
    <source>
        <strain evidence="9">AL3</strain>
        <tissue evidence="9">Liver</tissue>
    </source>
</reference>
<evidence type="ECO:0000313" key="10">
    <source>
        <dbReference type="Proteomes" id="UP001608902"/>
    </source>
</evidence>
<evidence type="ECO:0000256" key="1">
    <source>
        <dbReference type="ARBA" id="ARBA00001936"/>
    </source>
</evidence>
<organism evidence="9 10">
    <name type="scientific">Gnathostoma spinigerum</name>
    <dbReference type="NCBI Taxonomy" id="75299"/>
    <lineage>
        <taxon>Eukaryota</taxon>
        <taxon>Metazoa</taxon>
        <taxon>Ecdysozoa</taxon>
        <taxon>Nematoda</taxon>
        <taxon>Chromadorea</taxon>
        <taxon>Rhabditida</taxon>
        <taxon>Spirurina</taxon>
        <taxon>Gnathostomatomorpha</taxon>
        <taxon>Gnathostomatoidea</taxon>
        <taxon>Gnathostomatidae</taxon>
        <taxon>Gnathostoma</taxon>
    </lineage>
</organism>
<feature type="domain" description="CCHC-type" evidence="8">
    <location>
        <begin position="761"/>
        <end position="776"/>
    </location>
</feature>
<dbReference type="InterPro" id="IPR001878">
    <property type="entry name" value="Znf_CCHC"/>
</dbReference>
<dbReference type="Pfam" id="PF00098">
    <property type="entry name" value="zf-CCHC"/>
    <property type="match status" value="1"/>
</dbReference>
<protein>
    <recommendedName>
        <fullName evidence="8">CCHC-type domain-containing protein</fullName>
    </recommendedName>
</protein>
<dbReference type="Pfam" id="PF22600">
    <property type="entry name" value="MTPAP-like_central"/>
    <property type="match status" value="1"/>
</dbReference>
<evidence type="ECO:0000256" key="4">
    <source>
        <dbReference type="ARBA" id="ARBA00022723"/>
    </source>
</evidence>
<feature type="region of interest" description="Disordered" evidence="7">
    <location>
        <begin position="777"/>
        <end position="796"/>
    </location>
</feature>
<dbReference type="InterPro" id="IPR002058">
    <property type="entry name" value="PAP_assoc"/>
</dbReference>
<feature type="domain" description="CCHC-type" evidence="8">
    <location>
        <begin position="365"/>
        <end position="380"/>
    </location>
</feature>
<dbReference type="CDD" id="cd05402">
    <property type="entry name" value="NT_PAP_TUTase"/>
    <property type="match status" value="1"/>
</dbReference>
<keyword evidence="3" id="KW-0808">Transferase</keyword>
<evidence type="ECO:0000259" key="8">
    <source>
        <dbReference type="PROSITE" id="PS50158"/>
    </source>
</evidence>
<dbReference type="InterPro" id="IPR043519">
    <property type="entry name" value="NT_sf"/>
</dbReference>
<keyword evidence="10" id="KW-1185">Reference proteome</keyword>
<dbReference type="PANTHER" id="PTHR12271">
    <property type="entry name" value="POLY A POLYMERASE CID PAP -RELATED"/>
    <property type="match status" value="1"/>
</dbReference>
<dbReference type="SMART" id="SM00343">
    <property type="entry name" value="ZnF_C2HC"/>
    <property type="match status" value="2"/>
</dbReference>
<keyword evidence="4" id="KW-0479">Metal-binding</keyword>
<dbReference type="Gene3D" id="4.10.60.10">
    <property type="entry name" value="Zinc finger, CCHC-type"/>
    <property type="match status" value="1"/>
</dbReference>
<dbReference type="AlphaFoldDB" id="A0ABD6EGA8"/>
<evidence type="ECO:0000256" key="2">
    <source>
        <dbReference type="ARBA" id="ARBA00001946"/>
    </source>
</evidence>
<evidence type="ECO:0000313" key="9">
    <source>
        <dbReference type="EMBL" id="MFH4975345.1"/>
    </source>
</evidence>
<evidence type="ECO:0000256" key="5">
    <source>
        <dbReference type="ARBA" id="ARBA00022842"/>
    </source>
</evidence>
<dbReference type="PROSITE" id="PS50158">
    <property type="entry name" value="ZF_CCHC"/>
    <property type="match status" value="2"/>
</dbReference>
<dbReference type="EMBL" id="JBGFUD010000858">
    <property type="protein sequence ID" value="MFH4975345.1"/>
    <property type="molecule type" value="Genomic_DNA"/>
</dbReference>
<dbReference type="GO" id="GO:1990817">
    <property type="term" value="F:poly(A) RNA polymerase activity"/>
    <property type="evidence" value="ECO:0007669"/>
    <property type="project" value="UniProtKB-ARBA"/>
</dbReference>
<dbReference type="Gene3D" id="1.10.1410.10">
    <property type="match status" value="1"/>
</dbReference>
<dbReference type="SUPFAM" id="SSF81301">
    <property type="entry name" value="Nucleotidyltransferase"/>
    <property type="match status" value="1"/>
</dbReference>
<dbReference type="GO" id="GO:0008270">
    <property type="term" value="F:zinc ion binding"/>
    <property type="evidence" value="ECO:0007669"/>
    <property type="project" value="UniProtKB-KW"/>
</dbReference>
<dbReference type="GO" id="GO:0019899">
    <property type="term" value="F:enzyme binding"/>
    <property type="evidence" value="ECO:0007669"/>
    <property type="project" value="UniProtKB-ARBA"/>
</dbReference>
<comment type="cofactor">
    <cofactor evidence="1">
        <name>Mn(2+)</name>
        <dbReference type="ChEBI" id="CHEBI:29035"/>
    </cofactor>
</comment>
<keyword evidence="6" id="KW-0863">Zinc-finger</keyword>
<name>A0ABD6EGA8_9BILA</name>
<dbReference type="SUPFAM" id="SSF81631">
    <property type="entry name" value="PAP/OAS1 substrate-binding domain"/>
    <property type="match status" value="1"/>
</dbReference>
<accession>A0ABD6EGA8</accession>
<evidence type="ECO:0000256" key="7">
    <source>
        <dbReference type="SAM" id="MobiDB-lite"/>
    </source>
</evidence>
<gene>
    <name evidence="9" type="ORF">AB6A40_002054</name>
</gene>
<sequence length="796" mass="91288">MAETFGDDRNDWNIADLWIRVLRYFAVEHSTEELIGMDYPINVNAAVLDGRWNKKRIAVKDPFVDRLMQPASHFSCYFSNCFMASFLYFAIPRTFKGPLTPYNLVIPRKTLLTKEGEDERIRRKERISAKLRTIAVEDAGQGDENISKDQSGFLEDSLYTEMVEKSDMEDLIRVENLTDLEEENLSESNMTGESMLNDAVLQKSTACSDLLSLDSPEDIDEEASKIYKPLKFYSVCEAEEDINQVIREVVENCVIQAGESTNSKDAVRLRYDRKTLIDLQFYSSSVKLNTQYLEDIGVYHLATSTSIQNCESDDDLKVIKCEFLVELPSLKSMSQTNFLNINPEEFILVWNAEFFSNGTKPDIHCNSCGVSGHLMEECPELQLPKLVPLPSLNGAQRMTLKAIVKVLSSTCSIRRSRIEAMDDLRFTLEKLFQERLRSDSRLTLFGSFGNGFGMKDSDADMCLRFGEDSLSEELDPIQIVRKVAEVLHSVPYIYNIETVVRAKVPIVKFRTLFPIELEADLSLYNELAIQNTRLLQTYCKIDARAKQLGIMVKEWARWCMIGDASRGSLSSYSYVIMVIYYLQRITPPVLPFLQEVSVGEEKPVKIIDGHDVFFHCFSDVNWKSSNMQSAGELWLGFLVFFAEKFDFETEVIQIRRREPLNKLDKGWQSRPIAIEDPFDLNHNLSSGVHKKTMIYIQKSFVQSRERFGMLRPLPNVLLDFFKRATNINHSIPEVREIERLAYIIIRSCRVGKGPPLGANCCYKCRQIGHFVNNCPQSSKGTTRELGRRSTKTQWLR</sequence>
<keyword evidence="6" id="KW-0862">Zinc</keyword>
<dbReference type="SUPFAM" id="SSF57756">
    <property type="entry name" value="Retrovirus zinc finger-like domains"/>
    <property type="match status" value="1"/>
</dbReference>
<dbReference type="InterPro" id="IPR054708">
    <property type="entry name" value="MTPAP-like_central"/>
</dbReference>
<dbReference type="Proteomes" id="UP001608902">
    <property type="component" value="Unassembled WGS sequence"/>
</dbReference>
<dbReference type="InterPro" id="IPR036875">
    <property type="entry name" value="Znf_CCHC_sf"/>
</dbReference>
<evidence type="ECO:0000256" key="3">
    <source>
        <dbReference type="ARBA" id="ARBA00022679"/>
    </source>
</evidence>
<comment type="caution">
    <text evidence="9">The sequence shown here is derived from an EMBL/GenBank/DDBJ whole genome shotgun (WGS) entry which is preliminary data.</text>
</comment>
<keyword evidence="5" id="KW-0460">Magnesium</keyword>
<evidence type="ECO:0000256" key="6">
    <source>
        <dbReference type="PROSITE-ProRule" id="PRU00047"/>
    </source>
</evidence>
<proteinExistence type="predicted"/>
<dbReference type="Gene3D" id="3.30.460.10">
    <property type="entry name" value="Beta Polymerase, domain 2"/>
    <property type="match status" value="1"/>
</dbReference>
<comment type="cofactor">
    <cofactor evidence="2">
        <name>Mg(2+)</name>
        <dbReference type="ChEBI" id="CHEBI:18420"/>
    </cofactor>
</comment>